<dbReference type="PROSITE" id="PS51186">
    <property type="entry name" value="GNAT"/>
    <property type="match status" value="1"/>
</dbReference>
<dbReference type="Proteomes" id="UP000198854">
    <property type="component" value="Unassembled WGS sequence"/>
</dbReference>
<dbReference type="STRING" id="861298.SAMN04488136_13581"/>
<sequence length="137" mass="15861">MKIQLASEADSPILAQLNAWLIKDEGHRNAMSLLDLQARMKAWLNSDYQAALFIENGDIAGYALWRKDPEFIYIRQFFICESYRGQAIGKKAFTQLKDVYWSGQRLRLDVLIENLRGVNFWRSVGFGEYCLTMETNA</sequence>
<dbReference type="RefSeq" id="WP_093278894.1">
    <property type="nucleotide sequence ID" value="NZ_FNDD01000035.1"/>
</dbReference>
<dbReference type="Gene3D" id="3.40.630.30">
    <property type="match status" value="1"/>
</dbReference>
<dbReference type="GO" id="GO:0016747">
    <property type="term" value="F:acyltransferase activity, transferring groups other than amino-acyl groups"/>
    <property type="evidence" value="ECO:0007669"/>
    <property type="project" value="InterPro"/>
</dbReference>
<gene>
    <name evidence="2" type="ORF">SAMN04488136_13581</name>
</gene>
<name>A0A1G8GB18_9VIBR</name>
<protein>
    <submittedName>
        <fullName evidence="2">Acetyltransferase (GNAT) domain-containing protein</fullName>
    </submittedName>
</protein>
<dbReference type="SUPFAM" id="SSF55729">
    <property type="entry name" value="Acyl-CoA N-acyltransferases (Nat)"/>
    <property type="match status" value="1"/>
</dbReference>
<keyword evidence="3" id="KW-1185">Reference proteome</keyword>
<reference evidence="2 3" key="1">
    <citation type="submission" date="2016-10" db="EMBL/GenBank/DDBJ databases">
        <authorList>
            <person name="de Groot N.N."/>
        </authorList>
    </citation>
    <scope>NUCLEOTIDE SEQUENCE [LARGE SCALE GENOMIC DNA]</scope>
    <source>
        <strain evidence="2 3">CGMCC 1.10228</strain>
    </source>
</reference>
<dbReference type="CDD" id="cd04301">
    <property type="entry name" value="NAT_SF"/>
    <property type="match status" value="1"/>
</dbReference>
<dbReference type="AlphaFoldDB" id="A0A1G8GB18"/>
<feature type="domain" description="N-acetyltransferase" evidence="1">
    <location>
        <begin position="1"/>
        <end position="137"/>
    </location>
</feature>
<dbReference type="InterPro" id="IPR000182">
    <property type="entry name" value="GNAT_dom"/>
</dbReference>
<proteinExistence type="predicted"/>
<dbReference type="EMBL" id="FNDD01000035">
    <property type="protein sequence ID" value="SDH91577.1"/>
    <property type="molecule type" value="Genomic_DNA"/>
</dbReference>
<evidence type="ECO:0000259" key="1">
    <source>
        <dbReference type="PROSITE" id="PS51186"/>
    </source>
</evidence>
<accession>A0A1G8GB18</accession>
<dbReference type="InterPro" id="IPR016181">
    <property type="entry name" value="Acyl_CoA_acyltransferase"/>
</dbReference>
<evidence type="ECO:0000313" key="3">
    <source>
        <dbReference type="Proteomes" id="UP000198854"/>
    </source>
</evidence>
<organism evidence="2 3">
    <name type="scientific">Vibrio xiamenensis</name>
    <dbReference type="NCBI Taxonomy" id="861298"/>
    <lineage>
        <taxon>Bacteria</taxon>
        <taxon>Pseudomonadati</taxon>
        <taxon>Pseudomonadota</taxon>
        <taxon>Gammaproteobacteria</taxon>
        <taxon>Vibrionales</taxon>
        <taxon>Vibrionaceae</taxon>
        <taxon>Vibrio</taxon>
    </lineage>
</organism>
<evidence type="ECO:0000313" key="2">
    <source>
        <dbReference type="EMBL" id="SDH91577.1"/>
    </source>
</evidence>
<keyword evidence="2" id="KW-0808">Transferase</keyword>
<dbReference type="Pfam" id="PF00583">
    <property type="entry name" value="Acetyltransf_1"/>
    <property type="match status" value="1"/>
</dbReference>
<dbReference type="OrthoDB" id="510731at2"/>